<dbReference type="AlphaFoldDB" id="A0A8J3YHK9"/>
<dbReference type="Proteomes" id="UP000619260">
    <property type="component" value="Unassembled WGS sequence"/>
</dbReference>
<proteinExistence type="predicted"/>
<sequence>MDGVGAYDDWQDTVSELRRWFEQQQEEAARAKAEALAELTAYARTAGAPPELREAQERIDLGLLSWDAVLAGEGGAASRLIDARLAELAPLAEAIRDGATPEEAAAELAKEARR</sequence>
<keyword evidence="2" id="KW-1185">Reference proteome</keyword>
<evidence type="ECO:0000313" key="1">
    <source>
        <dbReference type="EMBL" id="GIJ44582.1"/>
    </source>
</evidence>
<dbReference type="EMBL" id="BOPF01000004">
    <property type="protein sequence ID" value="GIJ44582.1"/>
    <property type="molecule type" value="Genomic_DNA"/>
</dbReference>
<organism evidence="1 2">
    <name type="scientific">Virgisporangium aliadipatigenens</name>
    <dbReference type="NCBI Taxonomy" id="741659"/>
    <lineage>
        <taxon>Bacteria</taxon>
        <taxon>Bacillati</taxon>
        <taxon>Actinomycetota</taxon>
        <taxon>Actinomycetes</taxon>
        <taxon>Micromonosporales</taxon>
        <taxon>Micromonosporaceae</taxon>
        <taxon>Virgisporangium</taxon>
    </lineage>
</organism>
<dbReference type="RefSeq" id="WP_203898148.1">
    <property type="nucleotide sequence ID" value="NZ_BOPF01000004.1"/>
</dbReference>
<gene>
    <name evidence="1" type="ORF">Val02_14680</name>
</gene>
<comment type="caution">
    <text evidence="1">The sequence shown here is derived from an EMBL/GenBank/DDBJ whole genome shotgun (WGS) entry which is preliminary data.</text>
</comment>
<accession>A0A8J3YHK9</accession>
<reference evidence="1" key="1">
    <citation type="submission" date="2021-01" db="EMBL/GenBank/DDBJ databases">
        <title>Whole genome shotgun sequence of Virgisporangium aliadipatigenens NBRC 105644.</title>
        <authorList>
            <person name="Komaki H."/>
            <person name="Tamura T."/>
        </authorList>
    </citation>
    <scope>NUCLEOTIDE SEQUENCE</scope>
    <source>
        <strain evidence="1">NBRC 105644</strain>
    </source>
</reference>
<evidence type="ECO:0000313" key="2">
    <source>
        <dbReference type="Proteomes" id="UP000619260"/>
    </source>
</evidence>
<protein>
    <submittedName>
        <fullName evidence="1">Uncharacterized protein</fullName>
    </submittedName>
</protein>
<name>A0A8J3YHK9_9ACTN</name>